<dbReference type="CTD" id="36345534"/>
<keyword evidence="1" id="KW-0812">Transmembrane</keyword>
<feature type="transmembrane region" description="Helical" evidence="1">
    <location>
        <begin position="78"/>
        <end position="102"/>
    </location>
</feature>
<keyword evidence="1" id="KW-0472">Membrane</keyword>
<evidence type="ECO:0000256" key="1">
    <source>
        <dbReference type="SAM" id="Phobius"/>
    </source>
</evidence>
<accession>W6UPI9</accession>
<evidence type="ECO:0000313" key="2">
    <source>
        <dbReference type="EMBL" id="EUB55324.1"/>
    </source>
</evidence>
<dbReference type="RefSeq" id="XP_024346520.1">
    <property type="nucleotide sequence ID" value="XM_024499068.1"/>
</dbReference>
<proteinExistence type="predicted"/>
<sequence length="175" mass="20192">MQKSKTFLNCGQYSLKLEIGNTRLWDKYEGGSKSGKQSAKEIQTVLTFVRIEGESRKLGYFHLTTLCVHQMPIIKTALSWTIIPFFLSSSGILICFALFALFQISRLQQLLHAISFFISFAKNVRELNKILEVLNSYAQCGVRASGDEDFENIEEHNQFSTVEEEFVFQRTYYDF</sequence>
<dbReference type="Proteomes" id="UP000019149">
    <property type="component" value="Unassembled WGS sequence"/>
</dbReference>
<protein>
    <submittedName>
        <fullName evidence="2">Uncharacterized protein</fullName>
    </submittedName>
</protein>
<evidence type="ECO:0000313" key="3">
    <source>
        <dbReference type="Proteomes" id="UP000019149"/>
    </source>
</evidence>
<keyword evidence="3" id="KW-1185">Reference proteome</keyword>
<name>W6UPI9_ECHGR</name>
<gene>
    <name evidence="2" type="ORF">EGR_09819</name>
</gene>
<comment type="caution">
    <text evidence="2">The sequence shown here is derived from an EMBL/GenBank/DDBJ whole genome shotgun (WGS) entry which is preliminary data.</text>
</comment>
<keyword evidence="1" id="KW-1133">Transmembrane helix</keyword>
<dbReference type="EMBL" id="APAU02000169">
    <property type="protein sequence ID" value="EUB55324.1"/>
    <property type="molecule type" value="Genomic_DNA"/>
</dbReference>
<dbReference type="KEGG" id="egl:EGR_09819"/>
<dbReference type="AlphaFoldDB" id="W6UPI9"/>
<reference evidence="2 3" key="1">
    <citation type="journal article" date="2013" name="Nat. Genet.">
        <title>The genome of the hydatid tapeworm Echinococcus granulosus.</title>
        <authorList>
            <person name="Zheng H."/>
            <person name="Zhang W."/>
            <person name="Zhang L."/>
            <person name="Zhang Z."/>
            <person name="Li J."/>
            <person name="Lu G."/>
            <person name="Zhu Y."/>
            <person name="Wang Y."/>
            <person name="Huang Y."/>
            <person name="Liu J."/>
            <person name="Kang H."/>
            <person name="Chen J."/>
            <person name="Wang L."/>
            <person name="Chen A."/>
            <person name="Yu S."/>
            <person name="Gao Z."/>
            <person name="Jin L."/>
            <person name="Gu W."/>
            <person name="Wang Z."/>
            <person name="Zhao L."/>
            <person name="Shi B."/>
            <person name="Wen H."/>
            <person name="Lin R."/>
            <person name="Jones M.K."/>
            <person name="Brejova B."/>
            <person name="Vinar T."/>
            <person name="Zhao G."/>
            <person name="McManus D.P."/>
            <person name="Chen Z."/>
            <person name="Zhou Y."/>
            <person name="Wang S."/>
        </authorList>
    </citation>
    <scope>NUCLEOTIDE SEQUENCE [LARGE SCALE GENOMIC DNA]</scope>
</reference>
<organism evidence="2 3">
    <name type="scientific">Echinococcus granulosus</name>
    <name type="common">Hydatid tapeworm</name>
    <dbReference type="NCBI Taxonomy" id="6210"/>
    <lineage>
        <taxon>Eukaryota</taxon>
        <taxon>Metazoa</taxon>
        <taxon>Spiralia</taxon>
        <taxon>Lophotrochozoa</taxon>
        <taxon>Platyhelminthes</taxon>
        <taxon>Cestoda</taxon>
        <taxon>Eucestoda</taxon>
        <taxon>Cyclophyllidea</taxon>
        <taxon>Taeniidae</taxon>
        <taxon>Echinococcus</taxon>
        <taxon>Echinococcus granulosus group</taxon>
    </lineage>
</organism>
<dbReference type="GeneID" id="36345534"/>